<dbReference type="PANTHER" id="PTHR11002:SF76">
    <property type="entry name" value="CARBONIC ANHYDRASE"/>
    <property type="match status" value="1"/>
</dbReference>
<evidence type="ECO:0000256" key="4">
    <source>
        <dbReference type="ARBA" id="ARBA00022833"/>
    </source>
</evidence>
<name>A0A7S2ZEH7_9RHOD</name>
<evidence type="ECO:0000313" key="14">
    <source>
        <dbReference type="EMBL" id="CAE0037054.1"/>
    </source>
</evidence>
<evidence type="ECO:0000313" key="18">
    <source>
        <dbReference type="EMBL" id="CAE0037061.1"/>
    </source>
</evidence>
<dbReference type="PROSITE" id="PS00705">
    <property type="entry name" value="PROK_CO2_ANHYDRASE_2"/>
    <property type="match status" value="1"/>
</dbReference>
<evidence type="ECO:0000313" key="16">
    <source>
        <dbReference type="EMBL" id="CAE0037056.1"/>
    </source>
</evidence>
<dbReference type="InterPro" id="IPR036874">
    <property type="entry name" value="Carbonic_anhydrase_sf"/>
</dbReference>
<dbReference type="GO" id="GO:0004089">
    <property type="term" value="F:carbonate dehydratase activity"/>
    <property type="evidence" value="ECO:0007669"/>
    <property type="project" value="UniProtKB-UniRule"/>
</dbReference>
<dbReference type="Gene3D" id="3.40.1050.10">
    <property type="entry name" value="Carbonic anhydrase"/>
    <property type="match status" value="1"/>
</dbReference>
<feature type="binding site" evidence="7">
    <location>
        <position position="71"/>
    </location>
    <ligand>
        <name>Zn(2+)</name>
        <dbReference type="ChEBI" id="CHEBI:29105"/>
    </ligand>
</feature>
<evidence type="ECO:0000256" key="5">
    <source>
        <dbReference type="ARBA" id="ARBA00023239"/>
    </source>
</evidence>
<dbReference type="EMBL" id="HBHW01006589">
    <property type="protein sequence ID" value="CAE0037059.1"/>
    <property type="molecule type" value="Transcribed_RNA"/>
</dbReference>
<dbReference type="EMBL" id="HBHW01006594">
    <property type="protein sequence ID" value="CAE0037063.1"/>
    <property type="molecule type" value="Transcribed_RNA"/>
</dbReference>
<comment type="cofactor">
    <cofactor evidence="7">
        <name>Zn(2+)</name>
        <dbReference type="ChEBI" id="CHEBI:29105"/>
    </cofactor>
    <text evidence="7">Binds 1 zinc ion per subunit.</text>
</comment>
<dbReference type="InterPro" id="IPR001765">
    <property type="entry name" value="Carbonic_anhydrase"/>
</dbReference>
<evidence type="ECO:0000313" key="15">
    <source>
        <dbReference type="EMBL" id="CAE0037055.1"/>
    </source>
</evidence>
<comment type="catalytic activity">
    <reaction evidence="6 8">
        <text>hydrogencarbonate + H(+) = CO2 + H2O</text>
        <dbReference type="Rhea" id="RHEA:10748"/>
        <dbReference type="ChEBI" id="CHEBI:15377"/>
        <dbReference type="ChEBI" id="CHEBI:15378"/>
        <dbReference type="ChEBI" id="CHEBI:16526"/>
        <dbReference type="ChEBI" id="CHEBI:17544"/>
        <dbReference type="EC" id="4.2.1.1"/>
    </reaction>
</comment>
<dbReference type="EMBL" id="HBHW01006573">
    <property type="protein sequence ID" value="CAE0037044.1"/>
    <property type="molecule type" value="Transcribed_RNA"/>
</dbReference>
<dbReference type="Pfam" id="PF00484">
    <property type="entry name" value="Pro_CA"/>
    <property type="match status" value="1"/>
</dbReference>
<accession>A0A7S2ZEH7</accession>
<keyword evidence="5 8" id="KW-0456">Lyase</keyword>
<organism evidence="10">
    <name type="scientific">Rhodosorus marinus</name>
    <dbReference type="NCBI Taxonomy" id="101924"/>
    <lineage>
        <taxon>Eukaryota</taxon>
        <taxon>Rhodophyta</taxon>
        <taxon>Stylonematophyceae</taxon>
        <taxon>Stylonematales</taxon>
        <taxon>Stylonemataceae</taxon>
        <taxon>Rhodosorus</taxon>
    </lineage>
</organism>
<dbReference type="EMBL" id="HBHW01006574">
    <property type="protein sequence ID" value="CAE0037045.1"/>
    <property type="molecule type" value="Transcribed_RNA"/>
</dbReference>
<proteinExistence type="inferred from homology"/>
<dbReference type="GO" id="GO:0008270">
    <property type="term" value="F:zinc ion binding"/>
    <property type="evidence" value="ECO:0007669"/>
    <property type="project" value="UniProtKB-UniRule"/>
</dbReference>
<dbReference type="AlphaFoldDB" id="A0A7S2ZEH7"/>
<reference evidence="10" key="1">
    <citation type="submission" date="2021-01" db="EMBL/GenBank/DDBJ databases">
        <authorList>
            <person name="Corre E."/>
            <person name="Pelletier E."/>
            <person name="Niang G."/>
            <person name="Scheremetjew M."/>
            <person name="Finn R."/>
            <person name="Kale V."/>
            <person name="Holt S."/>
            <person name="Cochrane G."/>
            <person name="Meng A."/>
            <person name="Brown T."/>
            <person name="Cohen L."/>
        </authorList>
    </citation>
    <scope>NUCLEOTIDE SEQUENCE</scope>
    <source>
        <strain evidence="10">CCMP 769</strain>
    </source>
</reference>
<dbReference type="InterPro" id="IPR015892">
    <property type="entry name" value="Carbonic_anhydrase_CS"/>
</dbReference>
<feature type="binding site" evidence="7">
    <location>
        <position position="127"/>
    </location>
    <ligand>
        <name>Zn(2+)</name>
        <dbReference type="ChEBI" id="CHEBI:29105"/>
    </ligand>
</feature>
<gene>
    <name evidence="10" type="ORF">RMAR00112_LOCUS4994</name>
    <name evidence="11" type="ORF">RMAR00112_LOCUS4995</name>
    <name evidence="12" type="ORF">RMAR00112_LOCUS5000</name>
    <name evidence="13" type="ORF">RMAR00112_LOCUS5003</name>
    <name evidence="14" type="ORF">RMAR00112_LOCUS5004</name>
    <name evidence="15" type="ORF">RMAR00112_LOCUS5005</name>
    <name evidence="16" type="ORF">RMAR00112_LOCUS5006</name>
    <name evidence="17" type="ORF">RMAR00112_LOCUS5009</name>
    <name evidence="18" type="ORF">RMAR00112_LOCUS5011</name>
    <name evidence="19" type="ORF">RMAR00112_LOCUS5013</name>
    <name evidence="20" type="ORF">RMAR00112_LOCUS5014</name>
</gene>
<evidence type="ECO:0000313" key="10">
    <source>
        <dbReference type="EMBL" id="CAE0037044.1"/>
    </source>
</evidence>
<dbReference type="SMART" id="SM00947">
    <property type="entry name" value="Pro_CA"/>
    <property type="match status" value="1"/>
</dbReference>
<evidence type="ECO:0000256" key="7">
    <source>
        <dbReference type="PIRSR" id="PIRSR601765-1"/>
    </source>
</evidence>
<dbReference type="PANTHER" id="PTHR11002">
    <property type="entry name" value="CARBONIC ANHYDRASE"/>
    <property type="match status" value="1"/>
</dbReference>
<evidence type="ECO:0000313" key="11">
    <source>
        <dbReference type="EMBL" id="CAE0037045.1"/>
    </source>
</evidence>
<evidence type="ECO:0000313" key="13">
    <source>
        <dbReference type="EMBL" id="CAE0037053.1"/>
    </source>
</evidence>
<dbReference type="GO" id="GO:0015976">
    <property type="term" value="P:carbon utilization"/>
    <property type="evidence" value="ECO:0007669"/>
    <property type="project" value="InterPro"/>
</dbReference>
<feature type="compositionally biased region" description="Pro residues" evidence="9">
    <location>
        <begin position="161"/>
        <end position="171"/>
    </location>
</feature>
<evidence type="ECO:0000313" key="20">
    <source>
        <dbReference type="EMBL" id="CAE0037064.1"/>
    </source>
</evidence>
<dbReference type="EMBL" id="HBHW01006585">
    <property type="protein sequence ID" value="CAE0037055.1"/>
    <property type="molecule type" value="Transcribed_RNA"/>
</dbReference>
<feature type="region of interest" description="Disordered" evidence="9">
    <location>
        <begin position="154"/>
        <end position="175"/>
    </location>
</feature>
<dbReference type="SUPFAM" id="SSF53056">
    <property type="entry name" value="beta-carbonic anhydrase, cab"/>
    <property type="match status" value="1"/>
</dbReference>
<evidence type="ECO:0000313" key="12">
    <source>
        <dbReference type="EMBL" id="CAE0037050.1"/>
    </source>
</evidence>
<dbReference type="EMBL" id="HBHW01006583">
    <property type="protein sequence ID" value="CAE0037053.1"/>
    <property type="molecule type" value="Transcribed_RNA"/>
</dbReference>
<dbReference type="EMBL" id="HBHW01006584">
    <property type="protein sequence ID" value="CAE0037054.1"/>
    <property type="molecule type" value="Transcribed_RNA"/>
</dbReference>
<keyword evidence="3 7" id="KW-0479">Metal-binding</keyword>
<dbReference type="EMBL" id="HBHW01006591">
    <property type="protein sequence ID" value="CAE0037061.1"/>
    <property type="molecule type" value="Transcribed_RNA"/>
</dbReference>
<dbReference type="EMBL" id="HBHW01006579">
    <property type="protein sequence ID" value="CAE0037050.1"/>
    <property type="molecule type" value="Transcribed_RNA"/>
</dbReference>
<protein>
    <recommendedName>
        <fullName evidence="2 8">Carbonic anhydrase</fullName>
        <ecNumber evidence="2 8">4.2.1.1</ecNumber>
    </recommendedName>
    <alternativeName>
        <fullName evidence="8">Carbonate dehydratase</fullName>
    </alternativeName>
</protein>
<dbReference type="EC" id="4.2.1.1" evidence="2 8"/>
<feature type="binding site" evidence="7">
    <location>
        <position position="124"/>
    </location>
    <ligand>
        <name>Zn(2+)</name>
        <dbReference type="ChEBI" id="CHEBI:29105"/>
    </ligand>
</feature>
<evidence type="ECO:0000256" key="1">
    <source>
        <dbReference type="ARBA" id="ARBA00006217"/>
    </source>
</evidence>
<dbReference type="EMBL" id="HBHW01006586">
    <property type="protein sequence ID" value="CAE0037056.1"/>
    <property type="molecule type" value="Transcribed_RNA"/>
</dbReference>
<evidence type="ECO:0000256" key="3">
    <source>
        <dbReference type="ARBA" id="ARBA00022723"/>
    </source>
</evidence>
<sequence>MFGLFRGGKKSSAPALGPAPIGLGAENWKELMSGNVAYVNGKKHATVNENMPQHRKANSESQLPLAGIVACSDSRVVPELIFNQGLGRLFTCVTAGNVVDSLVVGSLEFAVTVLQVKLIVVMGHTRCGACVAAVGAAKDGTEPVTRPGLVKLVHMSGNNSSPPPPPPPPPAGHLEGLVGCLVPPARAAVESGLPSDKLVDETSRRNAIYGAEAIITMSEKLKERFNKGELTVIAAQYDIVTGEVTPIHTFYPNKTLSEQGNEAVEMYNVVYN</sequence>
<dbReference type="EMBL" id="HBHW01006595">
    <property type="protein sequence ID" value="CAE0037064.1"/>
    <property type="molecule type" value="Transcribed_RNA"/>
</dbReference>
<evidence type="ECO:0000313" key="19">
    <source>
        <dbReference type="EMBL" id="CAE0037063.1"/>
    </source>
</evidence>
<evidence type="ECO:0000313" key="17">
    <source>
        <dbReference type="EMBL" id="CAE0037059.1"/>
    </source>
</evidence>
<comment type="function">
    <text evidence="8">Reversible hydration of carbon dioxide.</text>
</comment>
<evidence type="ECO:0000256" key="6">
    <source>
        <dbReference type="ARBA" id="ARBA00048348"/>
    </source>
</evidence>
<evidence type="ECO:0000256" key="2">
    <source>
        <dbReference type="ARBA" id="ARBA00012925"/>
    </source>
</evidence>
<dbReference type="PROSITE" id="PS00704">
    <property type="entry name" value="PROK_CO2_ANHYDRASE_1"/>
    <property type="match status" value="1"/>
</dbReference>
<feature type="binding site" evidence="7">
    <location>
        <position position="73"/>
    </location>
    <ligand>
        <name>Zn(2+)</name>
        <dbReference type="ChEBI" id="CHEBI:29105"/>
    </ligand>
</feature>
<evidence type="ECO:0000256" key="8">
    <source>
        <dbReference type="RuleBase" id="RU003956"/>
    </source>
</evidence>
<comment type="similarity">
    <text evidence="1 8">Belongs to the beta-class carbonic anhydrase family.</text>
</comment>
<evidence type="ECO:0000256" key="9">
    <source>
        <dbReference type="SAM" id="MobiDB-lite"/>
    </source>
</evidence>
<keyword evidence="4 7" id="KW-0862">Zinc</keyword>